<name>A0A915IPM4_ROMCU</name>
<sequence length="117" mass="13048">MHCMEICPVSTDDLDEDGHPDHLKAPIKEKAELNAADFAYSSSMQSLMGISLIIDCSMKKLNYLSICITFVADFDERLNSQGKLLQCLMRPNWASGAHNNIPWILLCENIDFTAGIV</sequence>
<proteinExistence type="predicted"/>
<evidence type="ECO:0000313" key="2">
    <source>
        <dbReference type="WBParaSite" id="nRc.2.0.1.t15756-RA"/>
    </source>
</evidence>
<dbReference type="WBParaSite" id="nRc.2.0.1.t15756-RA">
    <property type="protein sequence ID" value="nRc.2.0.1.t15756-RA"/>
    <property type="gene ID" value="nRc.2.0.1.g15756"/>
</dbReference>
<evidence type="ECO:0000313" key="1">
    <source>
        <dbReference type="Proteomes" id="UP000887565"/>
    </source>
</evidence>
<reference evidence="2" key="1">
    <citation type="submission" date="2022-11" db="UniProtKB">
        <authorList>
            <consortium name="WormBaseParasite"/>
        </authorList>
    </citation>
    <scope>IDENTIFICATION</scope>
</reference>
<protein>
    <submittedName>
        <fullName evidence="2">Uncharacterized protein</fullName>
    </submittedName>
</protein>
<keyword evidence="1" id="KW-1185">Reference proteome</keyword>
<accession>A0A915IPM4</accession>
<dbReference type="Proteomes" id="UP000887565">
    <property type="component" value="Unplaced"/>
</dbReference>
<organism evidence="1 2">
    <name type="scientific">Romanomermis culicivorax</name>
    <name type="common">Nematode worm</name>
    <dbReference type="NCBI Taxonomy" id="13658"/>
    <lineage>
        <taxon>Eukaryota</taxon>
        <taxon>Metazoa</taxon>
        <taxon>Ecdysozoa</taxon>
        <taxon>Nematoda</taxon>
        <taxon>Enoplea</taxon>
        <taxon>Dorylaimia</taxon>
        <taxon>Mermithida</taxon>
        <taxon>Mermithoidea</taxon>
        <taxon>Mermithidae</taxon>
        <taxon>Romanomermis</taxon>
    </lineage>
</organism>
<dbReference type="AlphaFoldDB" id="A0A915IPM4"/>